<dbReference type="HOGENOM" id="CLU_033441_0_0_1"/>
<dbReference type="InterPro" id="IPR013535">
    <property type="entry name" value="PUL_dom"/>
</dbReference>
<dbReference type="EMBL" id="KE148161">
    <property type="protein sequence ID" value="EPE04345.1"/>
    <property type="molecule type" value="Genomic_DNA"/>
</dbReference>
<dbReference type="InterPro" id="IPR013766">
    <property type="entry name" value="Thioredoxin_domain"/>
</dbReference>
<dbReference type="OMA" id="VTLQMAC"/>
<name>S3CUG1_OPHP1</name>
<gene>
    <name evidence="8" type="ORF">F503_01349</name>
</gene>
<evidence type="ECO:0000256" key="2">
    <source>
        <dbReference type="ARBA" id="ARBA00022670"/>
    </source>
</evidence>
<protein>
    <submittedName>
        <fullName evidence="8">Pul domain-containing protein</fullName>
    </submittedName>
</protein>
<evidence type="ECO:0000256" key="4">
    <source>
        <dbReference type="SAM" id="MobiDB-lite"/>
    </source>
</evidence>
<organism evidence="8 9">
    <name type="scientific">Ophiostoma piceae (strain UAMH 11346)</name>
    <name type="common">Sap stain fungus</name>
    <dbReference type="NCBI Taxonomy" id="1262450"/>
    <lineage>
        <taxon>Eukaryota</taxon>
        <taxon>Fungi</taxon>
        <taxon>Dikarya</taxon>
        <taxon>Ascomycota</taxon>
        <taxon>Pezizomycotina</taxon>
        <taxon>Sordariomycetes</taxon>
        <taxon>Sordariomycetidae</taxon>
        <taxon>Ophiostomatales</taxon>
        <taxon>Ophiostomataceae</taxon>
        <taxon>Ophiostoma</taxon>
    </lineage>
</organism>
<dbReference type="Gene3D" id="3.40.30.10">
    <property type="entry name" value="Glutaredoxin"/>
    <property type="match status" value="1"/>
</dbReference>
<evidence type="ECO:0000256" key="1">
    <source>
        <dbReference type="ARBA" id="ARBA00008140"/>
    </source>
</evidence>
<dbReference type="PROSITE" id="PS51858">
    <property type="entry name" value="PPPDE"/>
    <property type="match status" value="1"/>
</dbReference>
<dbReference type="Pfam" id="PF08324">
    <property type="entry name" value="PUL"/>
    <property type="match status" value="1"/>
</dbReference>
<dbReference type="GO" id="GO:0006508">
    <property type="term" value="P:proteolysis"/>
    <property type="evidence" value="ECO:0007669"/>
    <property type="project" value="UniProtKB-KW"/>
</dbReference>
<dbReference type="CDD" id="cd02947">
    <property type="entry name" value="TRX_family"/>
    <property type="match status" value="1"/>
</dbReference>
<dbReference type="GO" id="GO:0070646">
    <property type="term" value="P:protein modification by small protein removal"/>
    <property type="evidence" value="ECO:0007669"/>
    <property type="project" value="TreeGrafter"/>
</dbReference>
<dbReference type="VEuPathDB" id="FungiDB:F503_01349"/>
<dbReference type="InterPro" id="IPR011989">
    <property type="entry name" value="ARM-like"/>
</dbReference>
<dbReference type="PROSITE" id="PS51352">
    <property type="entry name" value="THIOREDOXIN_2"/>
    <property type="match status" value="1"/>
</dbReference>
<proteinExistence type="inferred from homology"/>
<dbReference type="STRING" id="1262450.S3CUG1"/>
<dbReference type="SUPFAM" id="SSF52833">
    <property type="entry name" value="Thioredoxin-like"/>
    <property type="match status" value="1"/>
</dbReference>
<dbReference type="Gene3D" id="1.25.10.10">
    <property type="entry name" value="Leucine-rich Repeat Variant"/>
    <property type="match status" value="1"/>
</dbReference>
<dbReference type="InterPro" id="IPR042266">
    <property type="entry name" value="PPPDE_sf"/>
</dbReference>
<dbReference type="Pfam" id="PF05903">
    <property type="entry name" value="Peptidase_C97"/>
    <property type="match status" value="1"/>
</dbReference>
<dbReference type="eggNOG" id="KOG0324">
    <property type="taxonomic scope" value="Eukaryota"/>
</dbReference>
<feature type="domain" description="PPPDE" evidence="7">
    <location>
        <begin position="1"/>
        <end position="141"/>
    </location>
</feature>
<evidence type="ECO:0000259" key="5">
    <source>
        <dbReference type="PROSITE" id="PS51352"/>
    </source>
</evidence>
<dbReference type="InterPro" id="IPR008580">
    <property type="entry name" value="PPPDE_dom"/>
</dbReference>
<dbReference type="PANTHER" id="PTHR12378">
    <property type="entry name" value="DESUMOYLATING ISOPEPTIDASE"/>
    <property type="match status" value="1"/>
</dbReference>
<dbReference type="SMART" id="SM01179">
    <property type="entry name" value="DUF862"/>
    <property type="match status" value="1"/>
</dbReference>
<dbReference type="InterPro" id="IPR036249">
    <property type="entry name" value="Thioredoxin-like_sf"/>
</dbReference>
<feature type="domain" description="PUL" evidence="6">
    <location>
        <begin position="313"/>
        <end position="592"/>
    </location>
</feature>
<dbReference type="OrthoDB" id="21221at2759"/>
<reference evidence="8 9" key="1">
    <citation type="journal article" date="2013" name="BMC Genomics">
        <title>The genome and transcriptome of the pine saprophyte Ophiostoma piceae, and a comparison with the bark beetle-associated pine pathogen Grosmannia clavigera.</title>
        <authorList>
            <person name="Haridas S."/>
            <person name="Wang Y."/>
            <person name="Lim L."/>
            <person name="Massoumi Alamouti S."/>
            <person name="Jackman S."/>
            <person name="Docking R."/>
            <person name="Robertson G."/>
            <person name="Birol I."/>
            <person name="Bohlmann J."/>
            <person name="Breuil C."/>
        </authorList>
    </citation>
    <scope>NUCLEOTIDE SEQUENCE [LARGE SCALE GENOMIC DNA]</scope>
    <source>
        <strain evidence="8 9">UAMH 11346</strain>
    </source>
</reference>
<keyword evidence="2" id="KW-0645">Protease</keyword>
<evidence type="ECO:0000256" key="3">
    <source>
        <dbReference type="ARBA" id="ARBA00022801"/>
    </source>
</evidence>
<feature type="compositionally biased region" description="Low complexity" evidence="4">
    <location>
        <begin position="152"/>
        <end position="183"/>
    </location>
</feature>
<dbReference type="Proteomes" id="UP000016923">
    <property type="component" value="Unassembled WGS sequence"/>
</dbReference>
<dbReference type="GO" id="GO:0008233">
    <property type="term" value="F:peptidase activity"/>
    <property type="evidence" value="ECO:0007669"/>
    <property type="project" value="UniProtKB-KW"/>
</dbReference>
<accession>S3CUG1</accession>
<dbReference type="eggNOG" id="KOG0908">
    <property type="taxonomic scope" value="Eukaryota"/>
</dbReference>
<keyword evidence="3" id="KW-0378">Hydrolase</keyword>
<comment type="similarity">
    <text evidence="1">Belongs to the DeSI family.</text>
</comment>
<dbReference type="PROSITE" id="PS51396">
    <property type="entry name" value="PUL"/>
    <property type="match status" value="1"/>
</dbReference>
<evidence type="ECO:0000313" key="9">
    <source>
        <dbReference type="Proteomes" id="UP000016923"/>
    </source>
</evidence>
<dbReference type="AlphaFoldDB" id="S3CUG1"/>
<keyword evidence="9" id="KW-1185">Reference proteome</keyword>
<evidence type="ECO:0000259" key="6">
    <source>
        <dbReference type="PROSITE" id="PS51396"/>
    </source>
</evidence>
<feature type="domain" description="Thioredoxin" evidence="5">
    <location>
        <begin position="167"/>
        <end position="342"/>
    </location>
</feature>
<feature type="region of interest" description="Disordered" evidence="4">
    <location>
        <begin position="152"/>
        <end position="186"/>
    </location>
</feature>
<sequence length="597" mass="63818">MDVTLLVYDLSQGLARQMSMGFLGFQLDAIYHTSIEVNGREYVYDGGIVAIVPGSSHLGQPLERIPLGTTALRMDVIEEYLESVRPLFTAEAYDLFHHNCNNFSDTFSNFLVGTGIPRHISSMPQAVLESPMGRMLVPQLMQSVNSGRQQNGGSLLGLGQSAQSAPGLSTSSLPATTSPGSTGAVKNVSTPAELSRLLDAAKTSCAAIFFTSATCPPCKILYPVYDQLAQELQGKITLIKVDISLPQAQPIAMQYSVHATPTFITFLKGEKESQWSGADSAKLRGNLQLLTTIAQGRLHLHEKLRLPSFAQPAGAPAPKPVLYPKVPPLEKLIAKMGDTASKKPEVQALKAYLDGRSNQNTLGSVAVPPLNDLASLITTSVQTMTPETLFAVVDLFRCSLTDPRISGFFAEEAGHKTASAVVASVTGKAECPYALRLVTLQTACNLFSTPLFAEELPKDSELRSLIVQLVSSSFLDDSHTSVRVAAASLLFNISLAHQAARRGDSKASVLLAEDQVELAASVVEAIGQEETSADALRGMLLALGHLGYCAPLDGDLADLLRALDAPGTILGKKTAFPKEPLIDEVGTELLQHGLRRE</sequence>
<evidence type="ECO:0000259" key="7">
    <source>
        <dbReference type="PROSITE" id="PS51858"/>
    </source>
</evidence>
<dbReference type="Pfam" id="PF00085">
    <property type="entry name" value="Thioredoxin"/>
    <property type="match status" value="1"/>
</dbReference>
<dbReference type="PANTHER" id="PTHR12378:SF7">
    <property type="entry name" value="DESUMOYLATING ISOPEPTIDASE 1"/>
    <property type="match status" value="1"/>
</dbReference>
<evidence type="ECO:0000313" key="8">
    <source>
        <dbReference type="EMBL" id="EPE04345.1"/>
    </source>
</evidence>
<dbReference type="Gene3D" id="3.90.1720.30">
    <property type="entry name" value="PPPDE domains"/>
    <property type="match status" value="1"/>
</dbReference>